<accession>F4X117</accession>
<organism evidence="2">
    <name type="scientific">Acromyrmex echinatior</name>
    <name type="common">Panamanian leafcutter ant</name>
    <name type="synonym">Acromyrmex octospinosus echinatior</name>
    <dbReference type="NCBI Taxonomy" id="103372"/>
    <lineage>
        <taxon>Eukaryota</taxon>
        <taxon>Metazoa</taxon>
        <taxon>Ecdysozoa</taxon>
        <taxon>Arthropoda</taxon>
        <taxon>Hexapoda</taxon>
        <taxon>Insecta</taxon>
        <taxon>Pterygota</taxon>
        <taxon>Neoptera</taxon>
        <taxon>Endopterygota</taxon>
        <taxon>Hymenoptera</taxon>
        <taxon>Apocrita</taxon>
        <taxon>Aculeata</taxon>
        <taxon>Formicoidea</taxon>
        <taxon>Formicidae</taxon>
        <taxon>Myrmicinae</taxon>
        <taxon>Acromyrmex</taxon>
    </lineage>
</organism>
<protein>
    <submittedName>
        <fullName evidence="1">Uncharacterized protein</fullName>
    </submittedName>
</protein>
<gene>
    <name evidence="1" type="ORF">G5I_11974</name>
</gene>
<dbReference type="EMBL" id="GL888522">
    <property type="protein sequence ID" value="EGI59856.1"/>
    <property type="molecule type" value="Genomic_DNA"/>
</dbReference>
<evidence type="ECO:0000313" key="1">
    <source>
        <dbReference type="EMBL" id="EGI59856.1"/>
    </source>
</evidence>
<name>F4X117_ACREC</name>
<proteinExistence type="predicted"/>
<reference evidence="1" key="1">
    <citation type="submission" date="2011-02" db="EMBL/GenBank/DDBJ databases">
        <title>The genome of the leaf-cutting ant Acromyrmex echinatior suggests key adaptations to social evolution and fungus farming.</title>
        <authorList>
            <person name="Nygaard S."/>
            <person name="Zhang G."/>
        </authorList>
    </citation>
    <scope>NUCLEOTIDE SEQUENCE</scope>
</reference>
<dbReference type="InParanoid" id="F4X117"/>
<dbReference type="AlphaFoldDB" id="F4X117"/>
<keyword evidence="2" id="KW-1185">Reference proteome</keyword>
<evidence type="ECO:0000313" key="2">
    <source>
        <dbReference type="Proteomes" id="UP000007755"/>
    </source>
</evidence>
<dbReference type="Proteomes" id="UP000007755">
    <property type="component" value="Unassembled WGS sequence"/>
</dbReference>
<sequence>MKIQQNKRFYTDRYLALNFFCLIKAKKFSYHKYPSFKDGLLPSMLSGKTDTIGLHSPHEALTGGSGQSMPGLAYYQPEHPGSTGIFEVQVCHLYTNICSVNETSLNCIKML</sequence>